<comment type="caution">
    <text evidence="2">The sequence shown here is derived from an EMBL/GenBank/DDBJ whole genome shotgun (WGS) entry which is preliminary data.</text>
</comment>
<proteinExistence type="predicted"/>
<dbReference type="EMBL" id="BTSY01000003">
    <property type="protein sequence ID" value="GMT19861.1"/>
    <property type="molecule type" value="Genomic_DNA"/>
</dbReference>
<feature type="non-terminal residue" evidence="2">
    <location>
        <position position="1"/>
    </location>
</feature>
<evidence type="ECO:0000313" key="2">
    <source>
        <dbReference type="EMBL" id="GMT19861.1"/>
    </source>
</evidence>
<keyword evidence="3" id="KW-1185">Reference proteome</keyword>
<keyword evidence="1" id="KW-0812">Transmembrane</keyword>
<dbReference type="Proteomes" id="UP001432322">
    <property type="component" value="Unassembled WGS sequence"/>
</dbReference>
<keyword evidence="1" id="KW-1133">Transmembrane helix</keyword>
<accession>A0AAV5VJR7</accession>
<keyword evidence="1" id="KW-0472">Membrane</keyword>
<evidence type="ECO:0000256" key="1">
    <source>
        <dbReference type="SAM" id="Phobius"/>
    </source>
</evidence>
<reference evidence="2" key="1">
    <citation type="submission" date="2023-10" db="EMBL/GenBank/DDBJ databases">
        <title>Genome assembly of Pristionchus species.</title>
        <authorList>
            <person name="Yoshida K."/>
            <person name="Sommer R.J."/>
        </authorList>
    </citation>
    <scope>NUCLEOTIDE SEQUENCE</scope>
    <source>
        <strain evidence="2">RS5133</strain>
    </source>
</reference>
<name>A0AAV5VJR7_9BILA</name>
<organism evidence="2 3">
    <name type="scientific">Pristionchus fissidentatus</name>
    <dbReference type="NCBI Taxonomy" id="1538716"/>
    <lineage>
        <taxon>Eukaryota</taxon>
        <taxon>Metazoa</taxon>
        <taxon>Ecdysozoa</taxon>
        <taxon>Nematoda</taxon>
        <taxon>Chromadorea</taxon>
        <taxon>Rhabditida</taxon>
        <taxon>Rhabditina</taxon>
        <taxon>Diplogasteromorpha</taxon>
        <taxon>Diplogasteroidea</taxon>
        <taxon>Neodiplogasteridae</taxon>
        <taxon>Pristionchus</taxon>
    </lineage>
</organism>
<gene>
    <name evidence="2" type="ORF">PFISCL1PPCAC_11158</name>
</gene>
<dbReference type="AlphaFoldDB" id="A0AAV5VJR7"/>
<feature type="transmembrane region" description="Helical" evidence="1">
    <location>
        <begin position="77"/>
        <end position="98"/>
    </location>
</feature>
<sequence>SNGLDLIARTATYAHYAHDTRRAGMIRLASGILWASVFRQRTECSLKSHTRSTPFPPPDSNTINVRWLSYWSVRAPLAFTTIYTITVALATAPIMCIFRVNSVHF</sequence>
<evidence type="ECO:0000313" key="3">
    <source>
        <dbReference type="Proteomes" id="UP001432322"/>
    </source>
</evidence>
<protein>
    <submittedName>
        <fullName evidence="2">Uncharacterized protein</fullName>
    </submittedName>
</protein>